<dbReference type="CDD" id="cd02947">
    <property type="entry name" value="TRX_family"/>
    <property type="match status" value="1"/>
</dbReference>
<dbReference type="PROSITE" id="PS51352">
    <property type="entry name" value="THIOREDOXIN_2"/>
    <property type="match status" value="1"/>
</dbReference>
<protein>
    <recommendedName>
        <fullName evidence="3">Thioredoxin domain-containing protein</fullName>
    </recommendedName>
</protein>
<name>A0ABP0VJR1_9BRYO</name>
<sequence length="218" mass="23988">MAGQVVTSLVSSRGATTSCVVVVAAHKLKASSSSSYSTSCSLPLTMVTTGFELGPKDRRRWRSMGGGSLSLCTERELREKKKNNNNKSTCHAVRPLSETEAAEGNVTIFEDSETFDRLLEEAGERLVVLDISTKTCGPCKMIFPKVVQLSIEYPDVVFLKINGDTNTDTRALMRKWGVRAVPNFRFFRNGELVHSHTGAKLDVLKAHFATHYTATIKT</sequence>
<dbReference type="InterPro" id="IPR036249">
    <property type="entry name" value="Thioredoxin-like_sf"/>
</dbReference>
<dbReference type="InterPro" id="IPR013766">
    <property type="entry name" value="Thioredoxin_domain"/>
</dbReference>
<evidence type="ECO:0000259" key="3">
    <source>
        <dbReference type="PROSITE" id="PS51352"/>
    </source>
</evidence>
<evidence type="ECO:0000313" key="4">
    <source>
        <dbReference type="EMBL" id="CAK9254660.1"/>
    </source>
</evidence>
<keyword evidence="1" id="KW-1015">Disulfide bond</keyword>
<accession>A0ABP0VJR1</accession>
<comment type="similarity">
    <text evidence="2">Belongs to the thioredoxin family. Plant F-type subfamily.</text>
</comment>
<dbReference type="PANTHER" id="PTHR46115">
    <property type="entry name" value="THIOREDOXIN-LIKE PROTEIN 1"/>
    <property type="match status" value="1"/>
</dbReference>
<organism evidence="4 5">
    <name type="scientific">Sphagnum jensenii</name>
    <dbReference type="NCBI Taxonomy" id="128206"/>
    <lineage>
        <taxon>Eukaryota</taxon>
        <taxon>Viridiplantae</taxon>
        <taxon>Streptophyta</taxon>
        <taxon>Embryophyta</taxon>
        <taxon>Bryophyta</taxon>
        <taxon>Sphagnophytina</taxon>
        <taxon>Sphagnopsida</taxon>
        <taxon>Sphagnales</taxon>
        <taxon>Sphagnaceae</taxon>
        <taxon>Sphagnum</taxon>
    </lineage>
</organism>
<proteinExistence type="inferred from homology"/>
<dbReference type="SUPFAM" id="SSF52833">
    <property type="entry name" value="Thioredoxin-like"/>
    <property type="match status" value="1"/>
</dbReference>
<dbReference type="Proteomes" id="UP001497444">
    <property type="component" value="Chromosome 1"/>
</dbReference>
<evidence type="ECO:0000313" key="5">
    <source>
        <dbReference type="Proteomes" id="UP001497444"/>
    </source>
</evidence>
<evidence type="ECO:0000256" key="2">
    <source>
        <dbReference type="ARBA" id="ARBA00038337"/>
    </source>
</evidence>
<evidence type="ECO:0000256" key="1">
    <source>
        <dbReference type="ARBA" id="ARBA00023157"/>
    </source>
</evidence>
<dbReference type="InterPro" id="IPR017937">
    <property type="entry name" value="Thioredoxin_CS"/>
</dbReference>
<dbReference type="EMBL" id="OZ020096">
    <property type="protein sequence ID" value="CAK9254660.1"/>
    <property type="molecule type" value="Genomic_DNA"/>
</dbReference>
<reference evidence="4 5" key="1">
    <citation type="submission" date="2024-02" db="EMBL/GenBank/DDBJ databases">
        <authorList>
            <consortium name="ELIXIR-Norway"/>
            <consortium name="Elixir Norway"/>
        </authorList>
    </citation>
    <scope>NUCLEOTIDE SEQUENCE [LARGE SCALE GENOMIC DNA]</scope>
</reference>
<dbReference type="Pfam" id="PF00085">
    <property type="entry name" value="Thioredoxin"/>
    <property type="match status" value="1"/>
</dbReference>
<dbReference type="Gene3D" id="3.40.30.10">
    <property type="entry name" value="Glutaredoxin"/>
    <property type="match status" value="1"/>
</dbReference>
<keyword evidence="5" id="KW-1185">Reference proteome</keyword>
<gene>
    <name evidence="4" type="ORF">CSSPJE1EN1_LOCUS138</name>
</gene>
<feature type="domain" description="Thioredoxin" evidence="3">
    <location>
        <begin position="87"/>
        <end position="213"/>
    </location>
</feature>
<dbReference type="PROSITE" id="PS00194">
    <property type="entry name" value="THIOREDOXIN_1"/>
    <property type="match status" value="1"/>
</dbReference>